<evidence type="ECO:0000313" key="2">
    <source>
        <dbReference type="Proteomes" id="UP001057291"/>
    </source>
</evidence>
<dbReference type="AlphaFoldDB" id="A0AAV4LJW0"/>
<proteinExistence type="predicted"/>
<sequence length="55" mass="6197">MELANKDRAEHTCSVFNLLKAYEVVQKDFIRSASSVTIPGRKKAFLNTPIMGRVD</sequence>
<reference evidence="1" key="1">
    <citation type="journal article" date="2023" name="Int. J. Syst. Evol. Microbiol.">
        <title>Collibacillus ludicampi gen. nov., sp. nov., a new soil bacterium of the family Alicyclobacillaceae.</title>
        <authorList>
            <person name="Jojima T."/>
            <person name="Ioku Y."/>
            <person name="Fukuta Y."/>
            <person name="Shirasaka N."/>
            <person name="Matsumura Y."/>
            <person name="Mori M."/>
        </authorList>
    </citation>
    <scope>NUCLEOTIDE SEQUENCE</scope>
    <source>
        <strain evidence="1">TP075</strain>
    </source>
</reference>
<dbReference type="EMBL" id="BOQE01000001">
    <property type="protein sequence ID" value="GIM48045.1"/>
    <property type="molecule type" value="Genomic_DNA"/>
</dbReference>
<comment type="caution">
    <text evidence="1">The sequence shown here is derived from an EMBL/GenBank/DDBJ whole genome shotgun (WGS) entry which is preliminary data.</text>
</comment>
<keyword evidence="2" id="KW-1185">Reference proteome</keyword>
<accession>A0AAV4LJW0</accession>
<protein>
    <submittedName>
        <fullName evidence="1">Uncharacterized protein</fullName>
    </submittedName>
</protein>
<dbReference type="Proteomes" id="UP001057291">
    <property type="component" value="Unassembled WGS sequence"/>
</dbReference>
<gene>
    <name evidence="1" type="ORF">DNHGIG_35940</name>
</gene>
<name>A0AAV4LJW0_9BACL</name>
<organism evidence="1 2">
    <name type="scientific">Collibacillus ludicampi</name>
    <dbReference type="NCBI Taxonomy" id="2771369"/>
    <lineage>
        <taxon>Bacteria</taxon>
        <taxon>Bacillati</taxon>
        <taxon>Bacillota</taxon>
        <taxon>Bacilli</taxon>
        <taxon>Bacillales</taxon>
        <taxon>Alicyclobacillaceae</taxon>
        <taxon>Collibacillus</taxon>
    </lineage>
</organism>
<evidence type="ECO:0000313" key="1">
    <source>
        <dbReference type="EMBL" id="GIM48045.1"/>
    </source>
</evidence>